<keyword evidence="2" id="KW-0812">Transmembrane</keyword>
<feature type="transmembrane region" description="Helical" evidence="2">
    <location>
        <begin position="95"/>
        <end position="112"/>
    </location>
</feature>
<organism evidence="4 5">
    <name type="scientific">Aulographum hederae CBS 113979</name>
    <dbReference type="NCBI Taxonomy" id="1176131"/>
    <lineage>
        <taxon>Eukaryota</taxon>
        <taxon>Fungi</taxon>
        <taxon>Dikarya</taxon>
        <taxon>Ascomycota</taxon>
        <taxon>Pezizomycotina</taxon>
        <taxon>Dothideomycetes</taxon>
        <taxon>Pleosporomycetidae</taxon>
        <taxon>Aulographales</taxon>
        <taxon>Aulographaceae</taxon>
    </lineage>
</organism>
<feature type="region of interest" description="Disordered" evidence="1">
    <location>
        <begin position="128"/>
        <end position="196"/>
    </location>
</feature>
<evidence type="ECO:0000313" key="4">
    <source>
        <dbReference type="EMBL" id="KAF1987613.1"/>
    </source>
</evidence>
<dbReference type="NCBIfam" id="NF037970">
    <property type="entry name" value="vanZ_1"/>
    <property type="match status" value="1"/>
</dbReference>
<evidence type="ECO:0000259" key="3">
    <source>
        <dbReference type="Pfam" id="PF04892"/>
    </source>
</evidence>
<dbReference type="OrthoDB" id="63581at2759"/>
<dbReference type="PANTHER" id="PTHR28008:SF1">
    <property type="entry name" value="DOMAIN PROTEIN, PUTATIVE (AFU_ORTHOLOGUE AFUA_3G10980)-RELATED"/>
    <property type="match status" value="1"/>
</dbReference>
<feature type="transmembrane region" description="Helical" evidence="2">
    <location>
        <begin position="12"/>
        <end position="31"/>
    </location>
</feature>
<keyword evidence="2" id="KW-0472">Membrane</keyword>
<feature type="compositionally biased region" description="Acidic residues" evidence="1">
    <location>
        <begin position="157"/>
        <end position="177"/>
    </location>
</feature>
<sequence>MRVRTYPAVGFGVLLLLAGYLGLAPVTLPSWNQSDKVLHFVTFFLLTLCFYWIIETNRRRTLQFTIFGCTLVLGVGSEIAQALLPNGREFDPYDIVANAIGSLAAVGICTWYHKRMIERKRAAKNYTAVPGEDPSDRDVELGEGVGVQESGVVGASLEEEVDNWDENGDDWEEDEPATDTAEQNGAKDEDSKKRND</sequence>
<reference evidence="4" key="1">
    <citation type="journal article" date="2020" name="Stud. Mycol.">
        <title>101 Dothideomycetes genomes: a test case for predicting lifestyles and emergence of pathogens.</title>
        <authorList>
            <person name="Haridas S."/>
            <person name="Albert R."/>
            <person name="Binder M."/>
            <person name="Bloem J."/>
            <person name="Labutti K."/>
            <person name="Salamov A."/>
            <person name="Andreopoulos B."/>
            <person name="Baker S."/>
            <person name="Barry K."/>
            <person name="Bills G."/>
            <person name="Bluhm B."/>
            <person name="Cannon C."/>
            <person name="Castanera R."/>
            <person name="Culley D."/>
            <person name="Daum C."/>
            <person name="Ezra D."/>
            <person name="Gonzalez J."/>
            <person name="Henrissat B."/>
            <person name="Kuo A."/>
            <person name="Liang C."/>
            <person name="Lipzen A."/>
            <person name="Lutzoni F."/>
            <person name="Magnuson J."/>
            <person name="Mondo S."/>
            <person name="Nolan M."/>
            <person name="Ohm R."/>
            <person name="Pangilinan J."/>
            <person name="Park H.-J."/>
            <person name="Ramirez L."/>
            <person name="Alfaro M."/>
            <person name="Sun H."/>
            <person name="Tritt A."/>
            <person name="Yoshinaga Y."/>
            <person name="Zwiers L.-H."/>
            <person name="Turgeon B."/>
            <person name="Goodwin S."/>
            <person name="Spatafora J."/>
            <person name="Crous P."/>
            <person name="Grigoriev I."/>
        </authorList>
    </citation>
    <scope>NUCLEOTIDE SEQUENCE</scope>
    <source>
        <strain evidence="4">CBS 113979</strain>
    </source>
</reference>
<evidence type="ECO:0000256" key="2">
    <source>
        <dbReference type="SAM" id="Phobius"/>
    </source>
</evidence>
<gene>
    <name evidence="4" type="ORF">K402DRAFT_445765</name>
</gene>
<dbReference type="InterPro" id="IPR006976">
    <property type="entry name" value="VanZ-like"/>
</dbReference>
<dbReference type="PANTHER" id="PTHR28008">
    <property type="entry name" value="DOMAIN PROTEIN, PUTATIVE (AFU_ORTHOLOGUE AFUA_3G10980)-RELATED"/>
    <property type="match status" value="1"/>
</dbReference>
<keyword evidence="2" id="KW-1133">Transmembrane helix</keyword>
<feature type="domain" description="VanZ-like" evidence="3">
    <location>
        <begin position="34"/>
        <end position="111"/>
    </location>
</feature>
<feature type="transmembrane region" description="Helical" evidence="2">
    <location>
        <begin position="37"/>
        <end position="54"/>
    </location>
</feature>
<dbReference type="Proteomes" id="UP000800041">
    <property type="component" value="Unassembled WGS sequence"/>
</dbReference>
<dbReference type="EMBL" id="ML977151">
    <property type="protein sequence ID" value="KAF1987613.1"/>
    <property type="molecule type" value="Genomic_DNA"/>
</dbReference>
<feature type="compositionally biased region" description="Basic and acidic residues" evidence="1">
    <location>
        <begin position="185"/>
        <end position="196"/>
    </location>
</feature>
<feature type="transmembrane region" description="Helical" evidence="2">
    <location>
        <begin position="61"/>
        <end position="83"/>
    </location>
</feature>
<proteinExistence type="predicted"/>
<keyword evidence="5" id="KW-1185">Reference proteome</keyword>
<evidence type="ECO:0000313" key="5">
    <source>
        <dbReference type="Proteomes" id="UP000800041"/>
    </source>
</evidence>
<evidence type="ECO:0000256" key="1">
    <source>
        <dbReference type="SAM" id="MobiDB-lite"/>
    </source>
</evidence>
<dbReference type="Pfam" id="PF04892">
    <property type="entry name" value="VanZ"/>
    <property type="match status" value="1"/>
</dbReference>
<protein>
    <recommendedName>
        <fullName evidence="3">VanZ-like domain-containing protein</fullName>
    </recommendedName>
</protein>
<name>A0A6G1H312_9PEZI</name>
<dbReference type="AlphaFoldDB" id="A0A6G1H312"/>
<accession>A0A6G1H312</accession>